<dbReference type="SUPFAM" id="SSF51735">
    <property type="entry name" value="NAD(P)-binding Rossmann-fold domains"/>
    <property type="match status" value="1"/>
</dbReference>
<name>A0A222VTU1_9PSEU</name>
<dbReference type="Proteomes" id="UP000199494">
    <property type="component" value="Unassembled WGS sequence"/>
</dbReference>
<dbReference type="RefSeq" id="WP_091809585.1">
    <property type="nucleotide sequence ID" value="NZ_CP016353.1"/>
</dbReference>
<organism evidence="1 2">
    <name type="scientific">Prauserella marina</name>
    <dbReference type="NCBI Taxonomy" id="530584"/>
    <lineage>
        <taxon>Bacteria</taxon>
        <taxon>Bacillati</taxon>
        <taxon>Actinomycetota</taxon>
        <taxon>Actinomycetes</taxon>
        <taxon>Pseudonocardiales</taxon>
        <taxon>Pseudonocardiaceae</taxon>
        <taxon>Prauserella</taxon>
    </lineage>
</organism>
<proteinExistence type="predicted"/>
<dbReference type="InterPro" id="IPR036291">
    <property type="entry name" value="NAD(P)-bd_dom_sf"/>
</dbReference>
<dbReference type="InterPro" id="IPR051207">
    <property type="entry name" value="ComplexI_NDUFA9_subunit"/>
</dbReference>
<reference evidence="1 2" key="1">
    <citation type="submission" date="2016-10" db="EMBL/GenBank/DDBJ databases">
        <authorList>
            <person name="de Groot N.N."/>
        </authorList>
    </citation>
    <scope>NUCLEOTIDE SEQUENCE [LARGE SCALE GENOMIC DNA]</scope>
    <source>
        <strain evidence="1 2">CGMCC 4.5506</strain>
    </source>
</reference>
<protein>
    <submittedName>
        <fullName evidence="1">Uncharacterized conserved protein YbjT, contains NAD(P)-binding and DUF2867 domains</fullName>
    </submittedName>
</protein>
<dbReference type="STRING" id="530584.SAMN05421630_11257"/>
<dbReference type="Pfam" id="PF13460">
    <property type="entry name" value="NAD_binding_10"/>
    <property type="match status" value="1"/>
</dbReference>
<dbReference type="PANTHER" id="PTHR12126">
    <property type="entry name" value="NADH-UBIQUINONE OXIDOREDUCTASE 39 KDA SUBUNIT-RELATED"/>
    <property type="match status" value="1"/>
</dbReference>
<dbReference type="GO" id="GO:0044877">
    <property type="term" value="F:protein-containing complex binding"/>
    <property type="evidence" value="ECO:0007669"/>
    <property type="project" value="TreeGrafter"/>
</dbReference>
<sequence length="255" mass="27139">MAKRILITGGTGRLGRVLVPRLLDAGHPVRVLTRRRREHGPVGWAVGDLRAPGGLADVTAATDVVIHLATTNGRGDLAATGNLVEEAKRTGTPHLVYVSIVGVEDIPLGYYRTKLACERLVERSGLPWTIVRATQFHELIAAIFHAQRWSPVTLVPSGVRFQPVDVTEVAATLVPIVSGAPANRAPDIGGPEVRDAAGLARDYLRAKGRRRPVSAIPLPGKIMRGFREGHNLADTAVMGRITFADFLAGAGSGAL</sequence>
<dbReference type="EMBL" id="FMZE01000012">
    <property type="protein sequence ID" value="SDD76671.1"/>
    <property type="molecule type" value="Genomic_DNA"/>
</dbReference>
<evidence type="ECO:0000313" key="2">
    <source>
        <dbReference type="Proteomes" id="UP000199494"/>
    </source>
</evidence>
<dbReference type="AlphaFoldDB" id="A0A222VTU1"/>
<keyword evidence="2" id="KW-1185">Reference proteome</keyword>
<gene>
    <name evidence="1" type="ORF">SAMN05421630_11257</name>
</gene>
<dbReference type="InterPro" id="IPR016040">
    <property type="entry name" value="NAD(P)-bd_dom"/>
</dbReference>
<dbReference type="Gene3D" id="3.40.50.720">
    <property type="entry name" value="NAD(P)-binding Rossmann-like Domain"/>
    <property type="match status" value="1"/>
</dbReference>
<dbReference type="PANTHER" id="PTHR12126:SF11">
    <property type="entry name" value="NADH DEHYDROGENASE [UBIQUINONE] 1 ALPHA SUBCOMPLEX SUBUNIT 9, MITOCHONDRIAL"/>
    <property type="match status" value="1"/>
</dbReference>
<accession>A0A222VTU1</accession>
<dbReference type="OrthoDB" id="9771302at2"/>
<dbReference type="KEGG" id="pmad:BAY61_22160"/>
<evidence type="ECO:0000313" key="1">
    <source>
        <dbReference type="EMBL" id="SDD76671.1"/>
    </source>
</evidence>